<organism evidence="2 3">
    <name type="scientific">Wolfiporia cocos (strain MD-104)</name>
    <name type="common">Brown rot fungus</name>
    <dbReference type="NCBI Taxonomy" id="742152"/>
    <lineage>
        <taxon>Eukaryota</taxon>
        <taxon>Fungi</taxon>
        <taxon>Dikarya</taxon>
        <taxon>Basidiomycota</taxon>
        <taxon>Agaricomycotina</taxon>
        <taxon>Agaricomycetes</taxon>
        <taxon>Polyporales</taxon>
        <taxon>Phaeolaceae</taxon>
        <taxon>Wolfiporia</taxon>
    </lineage>
</organism>
<evidence type="ECO:0000256" key="1">
    <source>
        <dbReference type="SAM" id="MobiDB-lite"/>
    </source>
</evidence>
<proteinExistence type="predicted"/>
<dbReference type="AlphaFoldDB" id="A0A2H3JBY0"/>
<gene>
    <name evidence="2" type="ORF">WOLCODRAFT_159286</name>
</gene>
<name>A0A2H3JBY0_WOLCO</name>
<feature type="compositionally biased region" description="Polar residues" evidence="1">
    <location>
        <begin position="90"/>
        <end position="118"/>
    </location>
</feature>
<protein>
    <submittedName>
        <fullName evidence="2">Uncharacterized protein</fullName>
    </submittedName>
</protein>
<feature type="region of interest" description="Disordered" evidence="1">
    <location>
        <begin position="21"/>
        <end position="146"/>
    </location>
</feature>
<dbReference type="Proteomes" id="UP000218811">
    <property type="component" value="Unassembled WGS sequence"/>
</dbReference>
<feature type="compositionally biased region" description="Polar residues" evidence="1">
    <location>
        <begin position="125"/>
        <end position="146"/>
    </location>
</feature>
<evidence type="ECO:0000313" key="3">
    <source>
        <dbReference type="Proteomes" id="UP000218811"/>
    </source>
</evidence>
<evidence type="ECO:0000313" key="2">
    <source>
        <dbReference type="EMBL" id="PCH39696.1"/>
    </source>
</evidence>
<dbReference type="EMBL" id="KB468042">
    <property type="protein sequence ID" value="PCH39696.1"/>
    <property type="molecule type" value="Genomic_DNA"/>
</dbReference>
<accession>A0A2H3JBY0</accession>
<keyword evidence="3" id="KW-1185">Reference proteome</keyword>
<sequence>MPLRGTRDTCAMRIRCGQQCHGELHRDTSPAEGTRGLPLHRDRHTPQPTSKGTSSPRQQHPAHALGPPQGQPTKGTTDRISQDVKAIQRPQGQSDSPTRTLTTSGSIKGHQATQQCTQRKARQPEQPTGCQTKGTPSPRQPAMQQQ</sequence>
<feature type="compositionally biased region" description="Polar residues" evidence="1">
    <location>
        <begin position="46"/>
        <end position="58"/>
    </location>
</feature>
<reference evidence="2 3" key="1">
    <citation type="journal article" date="2012" name="Science">
        <title>The Paleozoic origin of enzymatic lignin decomposition reconstructed from 31 fungal genomes.</title>
        <authorList>
            <person name="Floudas D."/>
            <person name="Binder M."/>
            <person name="Riley R."/>
            <person name="Barry K."/>
            <person name="Blanchette R.A."/>
            <person name="Henrissat B."/>
            <person name="Martinez A.T."/>
            <person name="Otillar R."/>
            <person name="Spatafora J.W."/>
            <person name="Yadav J.S."/>
            <person name="Aerts A."/>
            <person name="Benoit I."/>
            <person name="Boyd A."/>
            <person name="Carlson A."/>
            <person name="Copeland A."/>
            <person name="Coutinho P.M."/>
            <person name="de Vries R.P."/>
            <person name="Ferreira P."/>
            <person name="Findley K."/>
            <person name="Foster B."/>
            <person name="Gaskell J."/>
            <person name="Glotzer D."/>
            <person name="Gorecki P."/>
            <person name="Heitman J."/>
            <person name="Hesse C."/>
            <person name="Hori C."/>
            <person name="Igarashi K."/>
            <person name="Jurgens J.A."/>
            <person name="Kallen N."/>
            <person name="Kersten P."/>
            <person name="Kohler A."/>
            <person name="Kuees U."/>
            <person name="Kumar T.K.A."/>
            <person name="Kuo A."/>
            <person name="LaButti K."/>
            <person name="Larrondo L.F."/>
            <person name="Lindquist E."/>
            <person name="Ling A."/>
            <person name="Lombard V."/>
            <person name="Lucas S."/>
            <person name="Lundell T."/>
            <person name="Martin R."/>
            <person name="McLaughlin D.J."/>
            <person name="Morgenstern I."/>
            <person name="Morin E."/>
            <person name="Murat C."/>
            <person name="Nagy L.G."/>
            <person name="Nolan M."/>
            <person name="Ohm R.A."/>
            <person name="Patyshakuliyeva A."/>
            <person name="Rokas A."/>
            <person name="Ruiz-Duenas F.J."/>
            <person name="Sabat G."/>
            <person name="Salamov A."/>
            <person name="Samejima M."/>
            <person name="Schmutz J."/>
            <person name="Slot J.C."/>
            <person name="St John F."/>
            <person name="Stenlid J."/>
            <person name="Sun H."/>
            <person name="Sun S."/>
            <person name="Syed K."/>
            <person name="Tsang A."/>
            <person name="Wiebenga A."/>
            <person name="Young D."/>
            <person name="Pisabarro A."/>
            <person name="Eastwood D.C."/>
            <person name="Martin F."/>
            <person name="Cullen D."/>
            <person name="Grigoriev I.V."/>
            <person name="Hibbett D.S."/>
        </authorList>
    </citation>
    <scope>NUCLEOTIDE SEQUENCE [LARGE SCALE GENOMIC DNA]</scope>
    <source>
        <strain evidence="2 3">MD-104</strain>
    </source>
</reference>